<evidence type="ECO:0000313" key="10">
    <source>
        <dbReference type="Proteomes" id="UP000255283"/>
    </source>
</evidence>
<protein>
    <recommendedName>
        <fullName evidence="8">TonB-dependent transporter Oar-like beta-barrel domain-containing protein</fullName>
    </recommendedName>
</protein>
<evidence type="ECO:0000256" key="6">
    <source>
        <dbReference type="ARBA" id="ARBA00023237"/>
    </source>
</evidence>
<organism evidence="9 10">
    <name type="scientific">Segatella buccae</name>
    <dbReference type="NCBI Taxonomy" id="28126"/>
    <lineage>
        <taxon>Bacteria</taxon>
        <taxon>Pseudomonadati</taxon>
        <taxon>Bacteroidota</taxon>
        <taxon>Bacteroidia</taxon>
        <taxon>Bacteroidales</taxon>
        <taxon>Prevotellaceae</taxon>
        <taxon>Segatella</taxon>
    </lineage>
</organism>
<dbReference type="AlphaFoldDB" id="A0AAQ1UGV7"/>
<evidence type="ECO:0000256" key="3">
    <source>
        <dbReference type="ARBA" id="ARBA00022452"/>
    </source>
</evidence>
<evidence type="ECO:0000313" key="9">
    <source>
        <dbReference type="EMBL" id="SUB79247.1"/>
    </source>
</evidence>
<keyword evidence="7" id="KW-0732">Signal</keyword>
<evidence type="ECO:0000256" key="7">
    <source>
        <dbReference type="SAM" id="SignalP"/>
    </source>
</evidence>
<feature type="chain" id="PRO_5042991981" description="TonB-dependent transporter Oar-like beta-barrel domain-containing protein" evidence="7">
    <location>
        <begin position="22"/>
        <end position="1091"/>
    </location>
</feature>
<dbReference type="GO" id="GO:0009279">
    <property type="term" value="C:cell outer membrane"/>
    <property type="evidence" value="ECO:0007669"/>
    <property type="project" value="UniProtKB-SubCell"/>
</dbReference>
<dbReference type="RefSeq" id="WP_004346018.1">
    <property type="nucleotide sequence ID" value="NZ_CAURJP010000030.1"/>
</dbReference>
<name>A0AAQ1UGV7_9BACT</name>
<keyword evidence="3" id="KW-1134">Transmembrane beta strand</keyword>
<evidence type="ECO:0000259" key="8">
    <source>
        <dbReference type="Pfam" id="PF25183"/>
    </source>
</evidence>
<comment type="subcellular location">
    <subcellularLocation>
        <location evidence="1">Cell outer membrane</location>
        <topology evidence="1">Multi-pass membrane protein</topology>
    </subcellularLocation>
</comment>
<dbReference type="Gene3D" id="2.60.40.1120">
    <property type="entry name" value="Carboxypeptidase-like, regulatory domain"/>
    <property type="match status" value="1"/>
</dbReference>
<dbReference type="SUPFAM" id="SSF49464">
    <property type="entry name" value="Carboxypeptidase regulatory domain-like"/>
    <property type="match status" value="1"/>
</dbReference>
<dbReference type="InterPro" id="IPR039426">
    <property type="entry name" value="TonB-dep_rcpt-like"/>
</dbReference>
<dbReference type="GeneID" id="93536647"/>
<gene>
    <name evidence="9" type="primary">oar</name>
    <name evidence="9" type="ORF">NCTC13063_00505</name>
</gene>
<evidence type="ECO:0000256" key="5">
    <source>
        <dbReference type="ARBA" id="ARBA00023136"/>
    </source>
</evidence>
<comment type="caution">
    <text evidence="9">The sequence shown here is derived from an EMBL/GenBank/DDBJ whole genome shotgun (WGS) entry which is preliminary data.</text>
</comment>
<feature type="domain" description="TonB-dependent transporter Oar-like beta-barrel" evidence="8">
    <location>
        <begin position="239"/>
        <end position="311"/>
    </location>
</feature>
<dbReference type="PANTHER" id="PTHR30069">
    <property type="entry name" value="TONB-DEPENDENT OUTER MEMBRANE RECEPTOR"/>
    <property type="match status" value="1"/>
</dbReference>
<dbReference type="GO" id="GO:0044718">
    <property type="term" value="P:siderophore transmembrane transport"/>
    <property type="evidence" value="ECO:0007669"/>
    <property type="project" value="TreeGrafter"/>
</dbReference>
<dbReference type="GO" id="GO:0015344">
    <property type="term" value="F:siderophore uptake transmembrane transporter activity"/>
    <property type="evidence" value="ECO:0007669"/>
    <property type="project" value="TreeGrafter"/>
</dbReference>
<dbReference type="Pfam" id="PF25183">
    <property type="entry name" value="OMP_b-brl_4"/>
    <property type="match status" value="2"/>
</dbReference>
<feature type="signal peptide" evidence="7">
    <location>
        <begin position="1"/>
        <end position="21"/>
    </location>
</feature>
<dbReference type="InterPro" id="IPR057601">
    <property type="entry name" value="Oar-like_b-barrel"/>
</dbReference>
<keyword evidence="5" id="KW-0472">Membrane</keyword>
<dbReference type="InterPro" id="IPR036942">
    <property type="entry name" value="Beta-barrel_TonB_sf"/>
</dbReference>
<keyword evidence="6" id="KW-0998">Cell outer membrane</keyword>
<keyword evidence="2" id="KW-0813">Transport</keyword>
<dbReference type="InterPro" id="IPR008969">
    <property type="entry name" value="CarboxyPept-like_regulatory"/>
</dbReference>
<sequence length="1091" mass="122315">MQKRLHFLIAMLMFFTSGVMAQITTSGITGKVTSQGEDVIGATVTAVHQPSGTLYRAVTNIDGRYTIQGMRVGGPYKVEITYVGHQPKVFNGVTLNLGETRNISCSIEEDSKELQEIVVTGRAGLNATKTGAATSMNAQQINDMPSITHGIADVARLNPQLTTTSSGVMSFAGTNNRYNQFLIDGAANNDVFGLAGTGTNGGQAGAQPVSMETIEQIQVNIAPFDVRQSGFTGGAINAITKSGTNQFHGSLYGYGYNQNLLGHHYKLADGSGYAPRYQKEKDYNFGVTFGGPIVKNKLFFFVNYEKNNKSYPNLYAFGSDYSDVGKAEAESIYTKIVEMAKKQGVTYPGVFTTEDIYTKSEKAGVKLDWNINEFNKASVRWSLVTAKRLNNAGSKSALNDNLYSYPFENNTNTFVAELQSRLSPVVSNEFRANYVRVRDKRAVGAPFPSVMINNVGKGSVNLGNERSSMANSLDQDVYTIEDNLTWYKGNHTFTFGTHNEIYDFSNLYIQDLYGTYIFQNPDKFNDYYKDYMAGNVDPTKAYLYQYRYGYANVDVTGDPRWKASFGAAQLGFYVQDKWDATDNFQFTYGLRMDIPIFFDTPTANKGFNEYAAQQGWNVKTNHKLSSTPMWSPRVGFRWDIANNRKYILRGGVGVFTGRIPFVWISNNYSNTGVQLTTYNVNNPKGIDLILDPNGQGANAQKLKAVTGNQIVNVYDHNFKFAQNLRFNLGFDFELLGINWTAEALYSKTLNDILYQNLAYEMSGKTYAQVYGSKGVPVEDNRPLFQKRTNGTAFDNIYALSNTSKGYTVNLSLKAEKHFNFGLDLMASYTWTQSKSVNNGGSMVAESNWRYNYTYRNPNAPELGNSAYNIPHRIQASAYYHLKYGKNNSWLTTLGLIYQAKSGSPYSLYYYGDVNEDGANGNDLFYIPTDAQIDKMIFDETKFDNSKNGNRLIVKAFGEGFNGVLTQEMQRTLLKTWIGEDSYMSKHRGEYYKRYADNLPFEHHFDFHFGQKYSFKVAGQLNSVELTFDIINLGNLLNKDWGHTYGDGFGIYSSPVNYMGGGHYQFTGGRAARTYSELYSRWRGQIGLKYTF</sequence>
<accession>A0AAQ1UGV7</accession>
<proteinExistence type="predicted"/>
<dbReference type="PANTHER" id="PTHR30069:SF46">
    <property type="entry name" value="OAR PROTEIN"/>
    <property type="match status" value="1"/>
</dbReference>
<dbReference type="Gene3D" id="2.40.170.20">
    <property type="entry name" value="TonB-dependent receptor, beta-barrel domain"/>
    <property type="match status" value="1"/>
</dbReference>
<dbReference type="SUPFAM" id="SSF56935">
    <property type="entry name" value="Porins"/>
    <property type="match status" value="1"/>
</dbReference>
<evidence type="ECO:0000256" key="2">
    <source>
        <dbReference type="ARBA" id="ARBA00022448"/>
    </source>
</evidence>
<dbReference type="Pfam" id="PF13620">
    <property type="entry name" value="CarboxypepD_reg"/>
    <property type="match status" value="1"/>
</dbReference>
<evidence type="ECO:0000256" key="4">
    <source>
        <dbReference type="ARBA" id="ARBA00022692"/>
    </source>
</evidence>
<evidence type="ECO:0000256" key="1">
    <source>
        <dbReference type="ARBA" id="ARBA00004571"/>
    </source>
</evidence>
<dbReference type="Proteomes" id="UP000255283">
    <property type="component" value="Unassembled WGS sequence"/>
</dbReference>
<dbReference type="InterPro" id="IPR037066">
    <property type="entry name" value="Plug_dom_sf"/>
</dbReference>
<keyword evidence="4" id="KW-0812">Transmembrane</keyword>
<reference evidence="9 10" key="1">
    <citation type="submission" date="2018-06" db="EMBL/GenBank/DDBJ databases">
        <authorList>
            <consortium name="Pathogen Informatics"/>
            <person name="Doyle S."/>
        </authorList>
    </citation>
    <scope>NUCLEOTIDE SEQUENCE [LARGE SCALE GENOMIC DNA]</scope>
    <source>
        <strain evidence="9 10">NCTC13063</strain>
    </source>
</reference>
<feature type="domain" description="TonB-dependent transporter Oar-like beta-barrel" evidence="8">
    <location>
        <begin position="352"/>
        <end position="927"/>
    </location>
</feature>
<dbReference type="EMBL" id="UGTJ01000001">
    <property type="protein sequence ID" value="SUB79247.1"/>
    <property type="molecule type" value="Genomic_DNA"/>
</dbReference>
<dbReference type="Gene3D" id="2.170.130.10">
    <property type="entry name" value="TonB-dependent receptor, plug domain"/>
    <property type="match status" value="1"/>
</dbReference>